<evidence type="ECO:0000256" key="4">
    <source>
        <dbReference type="ARBA" id="ARBA00022793"/>
    </source>
</evidence>
<keyword evidence="3 8" id="KW-0028">Amino-acid biosynthesis</keyword>
<organism evidence="10 11">
    <name type="scientific">Alicyclobacillus fodiniaquatilis</name>
    <dbReference type="NCBI Taxonomy" id="1661150"/>
    <lineage>
        <taxon>Bacteria</taxon>
        <taxon>Bacillati</taxon>
        <taxon>Bacillota</taxon>
        <taxon>Bacilli</taxon>
        <taxon>Bacillales</taxon>
        <taxon>Alicyclobacillaceae</taxon>
        <taxon>Alicyclobacillus</taxon>
    </lineage>
</organism>
<dbReference type="HAMAP" id="MF_00134_B">
    <property type="entry name" value="IGPS_B"/>
    <property type="match status" value="1"/>
</dbReference>
<sequence>MSFLDTILETKRVEIALLKAEGVMAPVHGEGAHRSLRSALLQRSTLGVIAEIKRKSPSKGVIQSSVDPVERAKTYAAAGATAISVLTDKVHFQGSIEDLIAVRQVVDIPVLRKDFIIDELQIDEAVAAGADAILLIAAALSPQRLRELSSYAQNLGLDVLLEVHDVDELDAALAAKPSVLGVNNRNLHTFEVDLATTERVIAALPHDTLAISESGIFGTADARRMALTGARAVLVGELLMRHAKLADVANEVAALQVELPLPESR</sequence>
<evidence type="ECO:0000256" key="8">
    <source>
        <dbReference type="HAMAP-Rule" id="MF_00134"/>
    </source>
</evidence>
<dbReference type="RefSeq" id="WP_377944233.1">
    <property type="nucleotide sequence ID" value="NZ_JBHUCX010000050.1"/>
</dbReference>
<comment type="pathway">
    <text evidence="2 8">Amino-acid biosynthesis; L-tryptophan biosynthesis; L-tryptophan from chorismate: step 4/5.</text>
</comment>
<dbReference type="EC" id="4.1.1.48" evidence="8"/>
<dbReference type="NCBIfam" id="NF001377">
    <property type="entry name" value="PRK00278.2-4"/>
    <property type="match status" value="1"/>
</dbReference>
<feature type="domain" description="Indole-3-glycerol phosphate synthase" evidence="9">
    <location>
        <begin position="4"/>
        <end position="247"/>
    </location>
</feature>
<evidence type="ECO:0000256" key="3">
    <source>
        <dbReference type="ARBA" id="ARBA00022605"/>
    </source>
</evidence>
<dbReference type="SUPFAM" id="SSF51366">
    <property type="entry name" value="Ribulose-phoshate binding barrel"/>
    <property type="match status" value="1"/>
</dbReference>
<dbReference type="PANTHER" id="PTHR22854:SF2">
    <property type="entry name" value="INDOLE-3-GLYCEROL-PHOSPHATE SYNTHASE"/>
    <property type="match status" value="1"/>
</dbReference>
<keyword evidence="5 8" id="KW-0822">Tryptophan biosynthesis</keyword>
<protein>
    <recommendedName>
        <fullName evidence="8">Indole-3-glycerol phosphate synthase</fullName>
        <shortName evidence="8">IGPS</shortName>
        <ecNumber evidence="8">4.1.1.48</ecNumber>
    </recommendedName>
</protein>
<evidence type="ECO:0000313" key="11">
    <source>
        <dbReference type="Proteomes" id="UP001597079"/>
    </source>
</evidence>
<evidence type="ECO:0000256" key="1">
    <source>
        <dbReference type="ARBA" id="ARBA00001633"/>
    </source>
</evidence>
<dbReference type="InterPro" id="IPR013798">
    <property type="entry name" value="Indole-3-glycerol_P_synth_dom"/>
</dbReference>
<evidence type="ECO:0000256" key="5">
    <source>
        <dbReference type="ARBA" id="ARBA00022822"/>
    </source>
</evidence>
<dbReference type="HAMAP" id="MF_00134_A">
    <property type="entry name" value="IGPS_A"/>
    <property type="match status" value="1"/>
</dbReference>
<keyword evidence="11" id="KW-1185">Reference proteome</keyword>
<dbReference type="Gene3D" id="3.20.20.70">
    <property type="entry name" value="Aldolase class I"/>
    <property type="match status" value="1"/>
</dbReference>
<comment type="catalytic activity">
    <reaction evidence="1 8">
        <text>1-(2-carboxyphenylamino)-1-deoxy-D-ribulose 5-phosphate + H(+) = (1S,2R)-1-C-(indol-3-yl)glycerol 3-phosphate + CO2 + H2O</text>
        <dbReference type="Rhea" id="RHEA:23476"/>
        <dbReference type="ChEBI" id="CHEBI:15377"/>
        <dbReference type="ChEBI" id="CHEBI:15378"/>
        <dbReference type="ChEBI" id="CHEBI:16526"/>
        <dbReference type="ChEBI" id="CHEBI:58613"/>
        <dbReference type="ChEBI" id="CHEBI:58866"/>
        <dbReference type="EC" id="4.1.1.48"/>
    </reaction>
</comment>
<name>A0ABW4JLA0_9BACL</name>
<dbReference type="CDD" id="cd00331">
    <property type="entry name" value="IGPS"/>
    <property type="match status" value="1"/>
</dbReference>
<proteinExistence type="inferred from homology"/>
<dbReference type="InterPro" id="IPR011060">
    <property type="entry name" value="RibuloseP-bd_barrel"/>
</dbReference>
<dbReference type="GO" id="GO:0004425">
    <property type="term" value="F:indole-3-glycerol-phosphate synthase activity"/>
    <property type="evidence" value="ECO:0007669"/>
    <property type="project" value="UniProtKB-EC"/>
</dbReference>
<evidence type="ECO:0000256" key="6">
    <source>
        <dbReference type="ARBA" id="ARBA00023141"/>
    </source>
</evidence>
<evidence type="ECO:0000259" key="9">
    <source>
        <dbReference type="Pfam" id="PF00218"/>
    </source>
</evidence>
<evidence type="ECO:0000256" key="7">
    <source>
        <dbReference type="ARBA" id="ARBA00023239"/>
    </source>
</evidence>
<dbReference type="Pfam" id="PF00218">
    <property type="entry name" value="IGPS"/>
    <property type="match status" value="1"/>
</dbReference>
<dbReference type="Proteomes" id="UP001597079">
    <property type="component" value="Unassembled WGS sequence"/>
</dbReference>
<keyword evidence="6 8" id="KW-0057">Aromatic amino acid biosynthesis</keyword>
<dbReference type="InterPro" id="IPR045186">
    <property type="entry name" value="Indole-3-glycerol_P_synth"/>
</dbReference>
<reference evidence="11" key="1">
    <citation type="journal article" date="2019" name="Int. J. Syst. Evol. Microbiol.">
        <title>The Global Catalogue of Microorganisms (GCM) 10K type strain sequencing project: providing services to taxonomists for standard genome sequencing and annotation.</title>
        <authorList>
            <consortium name="The Broad Institute Genomics Platform"/>
            <consortium name="The Broad Institute Genome Sequencing Center for Infectious Disease"/>
            <person name="Wu L."/>
            <person name="Ma J."/>
        </authorList>
    </citation>
    <scope>NUCLEOTIDE SEQUENCE [LARGE SCALE GENOMIC DNA]</scope>
    <source>
        <strain evidence="11">CGMCC 1.12286</strain>
    </source>
</reference>
<comment type="caution">
    <text evidence="10">The sequence shown here is derived from an EMBL/GenBank/DDBJ whole genome shotgun (WGS) entry which is preliminary data.</text>
</comment>
<comment type="similarity">
    <text evidence="8">Belongs to the TrpC family.</text>
</comment>
<dbReference type="InterPro" id="IPR001468">
    <property type="entry name" value="Indole-3-GlycerolPSynthase_CS"/>
</dbReference>
<accession>A0ABW4JLA0</accession>
<keyword evidence="7 8" id="KW-0456">Lyase</keyword>
<dbReference type="PROSITE" id="PS00614">
    <property type="entry name" value="IGPS"/>
    <property type="match status" value="1"/>
</dbReference>
<evidence type="ECO:0000256" key="2">
    <source>
        <dbReference type="ARBA" id="ARBA00004696"/>
    </source>
</evidence>
<keyword evidence="4 8" id="KW-0210">Decarboxylase</keyword>
<dbReference type="PANTHER" id="PTHR22854">
    <property type="entry name" value="TRYPTOPHAN BIOSYNTHESIS PROTEIN"/>
    <property type="match status" value="1"/>
</dbReference>
<dbReference type="EMBL" id="JBHUCX010000050">
    <property type="protein sequence ID" value="MFD1676338.1"/>
    <property type="molecule type" value="Genomic_DNA"/>
</dbReference>
<gene>
    <name evidence="8 10" type="primary">trpC</name>
    <name evidence="10" type="ORF">ACFSB2_16665</name>
</gene>
<dbReference type="InterPro" id="IPR013785">
    <property type="entry name" value="Aldolase_TIM"/>
</dbReference>
<evidence type="ECO:0000313" key="10">
    <source>
        <dbReference type="EMBL" id="MFD1676338.1"/>
    </source>
</evidence>